<dbReference type="PROSITE" id="PS50950">
    <property type="entry name" value="ZF_THAP"/>
    <property type="match status" value="1"/>
</dbReference>
<dbReference type="InterPro" id="IPR006612">
    <property type="entry name" value="THAP_Znf"/>
</dbReference>
<evidence type="ECO:0000313" key="10">
    <source>
        <dbReference type="EMBL" id="CAH4032399.1"/>
    </source>
</evidence>
<dbReference type="SUPFAM" id="SSF57667">
    <property type="entry name" value="beta-beta-alpha zinc fingers"/>
    <property type="match status" value="1"/>
</dbReference>
<evidence type="ECO:0000256" key="2">
    <source>
        <dbReference type="ARBA" id="ARBA00022771"/>
    </source>
</evidence>
<evidence type="ECO:0000256" key="6">
    <source>
        <dbReference type="PROSITE-ProRule" id="PRU00309"/>
    </source>
</evidence>
<dbReference type="PROSITE" id="PS50157">
    <property type="entry name" value="ZINC_FINGER_C2H2_2"/>
    <property type="match status" value="1"/>
</dbReference>
<reference evidence="10" key="1">
    <citation type="submission" date="2022-05" db="EMBL/GenBank/DDBJ databases">
        <authorList>
            <person name="Okamura Y."/>
        </authorList>
    </citation>
    <scope>NUCLEOTIDE SEQUENCE</scope>
</reference>
<organism evidence="10 11">
    <name type="scientific">Pieris brassicae</name>
    <name type="common">White butterfly</name>
    <name type="synonym">Large white butterfly</name>
    <dbReference type="NCBI Taxonomy" id="7116"/>
    <lineage>
        <taxon>Eukaryota</taxon>
        <taxon>Metazoa</taxon>
        <taxon>Ecdysozoa</taxon>
        <taxon>Arthropoda</taxon>
        <taxon>Hexapoda</taxon>
        <taxon>Insecta</taxon>
        <taxon>Pterygota</taxon>
        <taxon>Neoptera</taxon>
        <taxon>Endopterygota</taxon>
        <taxon>Lepidoptera</taxon>
        <taxon>Glossata</taxon>
        <taxon>Ditrysia</taxon>
        <taxon>Papilionoidea</taxon>
        <taxon>Pieridae</taxon>
        <taxon>Pierinae</taxon>
        <taxon>Pieris</taxon>
    </lineage>
</organism>
<keyword evidence="2 5" id="KW-0863">Zinc-finger</keyword>
<feature type="region of interest" description="Disordered" evidence="7">
    <location>
        <begin position="303"/>
        <end position="333"/>
    </location>
</feature>
<feature type="compositionally biased region" description="Basic and acidic residues" evidence="7">
    <location>
        <begin position="306"/>
        <end position="317"/>
    </location>
</feature>
<dbReference type="SUPFAM" id="SSF57716">
    <property type="entry name" value="Glucocorticoid receptor-like (DNA-binding domain)"/>
    <property type="match status" value="1"/>
</dbReference>
<evidence type="ECO:0000256" key="5">
    <source>
        <dbReference type="PROSITE-ProRule" id="PRU00042"/>
    </source>
</evidence>
<evidence type="ECO:0000259" key="9">
    <source>
        <dbReference type="PROSITE" id="PS50950"/>
    </source>
</evidence>
<evidence type="ECO:0000259" key="8">
    <source>
        <dbReference type="PROSITE" id="PS50157"/>
    </source>
</evidence>
<dbReference type="Proteomes" id="UP001152562">
    <property type="component" value="Unassembled WGS sequence"/>
</dbReference>
<comment type="caution">
    <text evidence="10">The sequence shown here is derived from an EMBL/GenBank/DDBJ whole genome shotgun (WGS) entry which is preliminary data.</text>
</comment>
<evidence type="ECO:0000256" key="4">
    <source>
        <dbReference type="ARBA" id="ARBA00023125"/>
    </source>
</evidence>
<sequence length="333" mass="37498">MPYYCTVPRCTSMAGKAKNVSFHQFPRDEELAKLWNRVLKRGKPYTKYSKVCSLHFKPEDYTITSAQKNRGQWRTLRKDAIPSRNLPSESPAEDWHRKNTSTFQLPTSLDTSVQHQMAQAIYVQTMLAMQAAGINETNNVSTPVTEHSSPSNSDSQNEDDTQTTMQQEKKNTIPPEKVTYECHQCSKCFKDPDVFILHQRNHVKTENNAEMLKANPILANLLKTDSESNKNVISIENQIMSALTENMANYLQNLSTIMTNTALDNSMHSIVKGQYGTNLIEADSSNSTSSKDLIKETISDPQYCEEGSHENTSKFIDESDAPDIMEELGSGAL</sequence>
<dbReference type="Gene3D" id="6.20.210.20">
    <property type="entry name" value="THAP domain"/>
    <property type="match status" value="1"/>
</dbReference>
<evidence type="ECO:0000256" key="3">
    <source>
        <dbReference type="ARBA" id="ARBA00022833"/>
    </source>
</evidence>
<feature type="region of interest" description="Disordered" evidence="7">
    <location>
        <begin position="139"/>
        <end position="172"/>
    </location>
</feature>
<gene>
    <name evidence="10" type="ORF">PIBRA_LOCUS8785</name>
</gene>
<dbReference type="InterPro" id="IPR036236">
    <property type="entry name" value="Znf_C2H2_sf"/>
</dbReference>
<dbReference type="EMBL" id="CALOZG010000028">
    <property type="protein sequence ID" value="CAH4032399.1"/>
    <property type="molecule type" value="Genomic_DNA"/>
</dbReference>
<keyword evidence="3" id="KW-0862">Zinc</keyword>
<keyword evidence="1" id="KW-0479">Metal-binding</keyword>
<dbReference type="GO" id="GO:0008270">
    <property type="term" value="F:zinc ion binding"/>
    <property type="evidence" value="ECO:0007669"/>
    <property type="project" value="UniProtKB-KW"/>
</dbReference>
<dbReference type="Pfam" id="PF05485">
    <property type="entry name" value="THAP"/>
    <property type="match status" value="1"/>
</dbReference>
<dbReference type="SMART" id="SM00980">
    <property type="entry name" value="THAP"/>
    <property type="match status" value="1"/>
</dbReference>
<dbReference type="PROSITE" id="PS00028">
    <property type="entry name" value="ZINC_FINGER_C2H2_1"/>
    <property type="match status" value="1"/>
</dbReference>
<evidence type="ECO:0000256" key="1">
    <source>
        <dbReference type="ARBA" id="ARBA00022723"/>
    </source>
</evidence>
<dbReference type="PANTHER" id="PTHR46927">
    <property type="entry name" value="AGAP005574-PA"/>
    <property type="match status" value="1"/>
</dbReference>
<protein>
    <recommendedName>
        <fullName evidence="12">THAP-type domain-containing protein</fullName>
    </recommendedName>
</protein>
<dbReference type="InterPro" id="IPR052224">
    <property type="entry name" value="THAP_domain_protein"/>
</dbReference>
<feature type="domain" description="C2H2-type" evidence="8">
    <location>
        <begin position="180"/>
        <end position="207"/>
    </location>
</feature>
<keyword evidence="4 6" id="KW-0238">DNA-binding</keyword>
<proteinExistence type="predicted"/>
<keyword evidence="11" id="KW-1185">Reference proteome</keyword>
<name>A0A9P0THD4_PIEBR</name>
<dbReference type="SMART" id="SM00692">
    <property type="entry name" value="DM3"/>
    <property type="match status" value="1"/>
</dbReference>
<dbReference type="AlphaFoldDB" id="A0A9P0THD4"/>
<dbReference type="PANTHER" id="PTHR46927:SF3">
    <property type="entry name" value="THAP-TYPE DOMAIN-CONTAINING PROTEIN"/>
    <property type="match status" value="1"/>
</dbReference>
<accession>A0A9P0THD4</accession>
<evidence type="ECO:0008006" key="12">
    <source>
        <dbReference type="Google" id="ProtNLM"/>
    </source>
</evidence>
<evidence type="ECO:0000256" key="7">
    <source>
        <dbReference type="SAM" id="MobiDB-lite"/>
    </source>
</evidence>
<dbReference type="InterPro" id="IPR038441">
    <property type="entry name" value="THAP_Znf_sf"/>
</dbReference>
<feature type="domain" description="THAP-type" evidence="9">
    <location>
        <begin position="1"/>
        <end position="85"/>
    </location>
</feature>
<feature type="compositionally biased region" description="Polar residues" evidence="7">
    <location>
        <begin position="139"/>
        <end position="155"/>
    </location>
</feature>
<dbReference type="InterPro" id="IPR013087">
    <property type="entry name" value="Znf_C2H2_type"/>
</dbReference>
<evidence type="ECO:0000313" key="11">
    <source>
        <dbReference type="Proteomes" id="UP001152562"/>
    </source>
</evidence>
<dbReference type="GO" id="GO:0003677">
    <property type="term" value="F:DNA binding"/>
    <property type="evidence" value="ECO:0007669"/>
    <property type="project" value="UniProtKB-UniRule"/>
</dbReference>